<protein>
    <submittedName>
        <fullName evidence="10">Membrane protein</fullName>
    </submittedName>
</protein>
<reference evidence="10 11" key="1">
    <citation type="submission" date="2013-08" db="EMBL/GenBank/DDBJ databases">
        <title>The genome sequence of Skermanella stibiiresistens.</title>
        <authorList>
            <person name="Zhu W."/>
            <person name="Wang G."/>
        </authorList>
    </citation>
    <scope>NUCLEOTIDE SEQUENCE [LARGE SCALE GENOMIC DNA]</scope>
    <source>
        <strain evidence="10 11">SB22</strain>
    </source>
</reference>
<evidence type="ECO:0000256" key="2">
    <source>
        <dbReference type="ARBA" id="ARBA00022448"/>
    </source>
</evidence>
<comment type="subcellular location">
    <subcellularLocation>
        <location evidence="1">Cell inner membrane</location>
        <topology evidence="1">Multi-pass membrane protein</topology>
    </subcellularLocation>
</comment>
<dbReference type="PATRIC" id="fig|1385369.3.peg.2814"/>
<keyword evidence="4" id="KW-0997">Cell inner membrane</keyword>
<keyword evidence="5 9" id="KW-0812">Transmembrane</keyword>
<dbReference type="Proteomes" id="UP000019486">
    <property type="component" value="Unassembled WGS sequence"/>
</dbReference>
<dbReference type="RefSeq" id="WP_037453026.1">
    <property type="nucleotide sequence ID" value="NZ_AVFL01000009.1"/>
</dbReference>
<comment type="caution">
    <text evidence="10">The sequence shown here is derived from an EMBL/GenBank/DDBJ whole genome shotgun (WGS) entry which is preliminary data.</text>
</comment>
<evidence type="ECO:0000256" key="8">
    <source>
        <dbReference type="ARBA" id="ARBA00035655"/>
    </source>
</evidence>
<evidence type="ECO:0000313" key="11">
    <source>
        <dbReference type="Proteomes" id="UP000019486"/>
    </source>
</evidence>
<dbReference type="Pfam" id="PF04143">
    <property type="entry name" value="Sulf_transp"/>
    <property type="match status" value="1"/>
</dbReference>
<feature type="transmembrane region" description="Helical" evidence="9">
    <location>
        <begin position="114"/>
        <end position="133"/>
    </location>
</feature>
<evidence type="ECO:0000256" key="3">
    <source>
        <dbReference type="ARBA" id="ARBA00022475"/>
    </source>
</evidence>
<evidence type="ECO:0000256" key="1">
    <source>
        <dbReference type="ARBA" id="ARBA00004429"/>
    </source>
</evidence>
<evidence type="ECO:0000256" key="5">
    <source>
        <dbReference type="ARBA" id="ARBA00022692"/>
    </source>
</evidence>
<name>W9H193_9PROT</name>
<keyword evidence="3" id="KW-1003">Cell membrane</keyword>
<evidence type="ECO:0000256" key="4">
    <source>
        <dbReference type="ARBA" id="ARBA00022519"/>
    </source>
</evidence>
<accession>W9H193</accession>
<feature type="transmembrane region" description="Helical" evidence="9">
    <location>
        <begin position="87"/>
        <end position="108"/>
    </location>
</feature>
<gene>
    <name evidence="10" type="ORF">N825_02860</name>
</gene>
<sequence>MTDISLGRSGSLPSRDRGMDPRVVGVAALLLLGGAVWLSGAVSGRQAALYLLGGALGLTLYHALFGFTSSFRVFIADRRGAGIRAQMVMLALACALFFPALAAGDLFGQPVTGLVAPVGVSVVFGAFLFGVGMQLGGGCASGTLYTAGGGNTRMLVTLFFFIVGSVVGAAHLHWWSALPAIAPVSLVKTMGALPALILNLAVFAAIAGATVVLERKRHGALRPSNQTPHRGWHRFVQGPWPLIWGAVALAILNFATLALAGRPWGITSAFVLWGAKPLDALGFDVASWPYFQPAERAASLRDSVFMDVTSVMDFGIILGALLAAGLAGRFAPVWRVPARSLAAAVVGGLMLGYGARLAYGCNIGAYFSGIASGSLHGWVWLVAALIGNIAGTRLRPLFGLEVERTPRETAC</sequence>
<feature type="transmembrane region" description="Helical" evidence="9">
    <location>
        <begin position="365"/>
        <end position="386"/>
    </location>
</feature>
<feature type="transmembrane region" description="Helical" evidence="9">
    <location>
        <begin position="154"/>
        <end position="175"/>
    </location>
</feature>
<dbReference type="OrthoDB" id="9794165at2"/>
<evidence type="ECO:0000313" key="10">
    <source>
        <dbReference type="EMBL" id="EWY39950.1"/>
    </source>
</evidence>
<feature type="transmembrane region" description="Helical" evidence="9">
    <location>
        <begin position="195"/>
        <end position="213"/>
    </location>
</feature>
<evidence type="ECO:0000256" key="9">
    <source>
        <dbReference type="SAM" id="Phobius"/>
    </source>
</evidence>
<keyword evidence="2" id="KW-0813">Transport</keyword>
<feature type="transmembrane region" description="Helical" evidence="9">
    <location>
        <begin position="308"/>
        <end position="328"/>
    </location>
</feature>
<dbReference type="STRING" id="1385369.N825_02860"/>
<keyword evidence="11" id="KW-1185">Reference proteome</keyword>
<evidence type="ECO:0000256" key="7">
    <source>
        <dbReference type="ARBA" id="ARBA00023136"/>
    </source>
</evidence>
<feature type="transmembrane region" description="Helical" evidence="9">
    <location>
        <begin position="48"/>
        <end position="75"/>
    </location>
</feature>
<feature type="transmembrane region" description="Helical" evidence="9">
    <location>
        <begin position="21"/>
        <end position="42"/>
    </location>
</feature>
<evidence type="ECO:0000256" key="6">
    <source>
        <dbReference type="ARBA" id="ARBA00022989"/>
    </source>
</evidence>
<dbReference type="PANTHER" id="PTHR30574">
    <property type="entry name" value="INNER MEMBRANE PROTEIN YEDE"/>
    <property type="match status" value="1"/>
</dbReference>
<dbReference type="PANTHER" id="PTHR30574:SF1">
    <property type="entry name" value="SULPHUR TRANSPORT DOMAIN-CONTAINING PROTEIN"/>
    <property type="match status" value="1"/>
</dbReference>
<dbReference type="GO" id="GO:0005886">
    <property type="term" value="C:plasma membrane"/>
    <property type="evidence" value="ECO:0007669"/>
    <property type="project" value="UniProtKB-SubCell"/>
</dbReference>
<keyword evidence="7 9" id="KW-0472">Membrane</keyword>
<organism evidence="10 11">
    <name type="scientific">Skermanella stibiiresistens SB22</name>
    <dbReference type="NCBI Taxonomy" id="1385369"/>
    <lineage>
        <taxon>Bacteria</taxon>
        <taxon>Pseudomonadati</taxon>
        <taxon>Pseudomonadota</taxon>
        <taxon>Alphaproteobacteria</taxon>
        <taxon>Rhodospirillales</taxon>
        <taxon>Azospirillaceae</taxon>
        <taxon>Skermanella</taxon>
    </lineage>
</organism>
<feature type="transmembrane region" description="Helical" evidence="9">
    <location>
        <begin position="340"/>
        <end position="359"/>
    </location>
</feature>
<comment type="similarity">
    <text evidence="8">Belongs to the TsuA/YedE (TC 9.B.102) family.</text>
</comment>
<proteinExistence type="inferred from homology"/>
<keyword evidence="6 9" id="KW-1133">Transmembrane helix</keyword>
<feature type="transmembrane region" description="Helical" evidence="9">
    <location>
        <begin position="240"/>
        <end position="260"/>
    </location>
</feature>
<dbReference type="InterPro" id="IPR007272">
    <property type="entry name" value="Sulf_transp_TsuA/YedE"/>
</dbReference>
<dbReference type="EMBL" id="AVFL01000009">
    <property type="protein sequence ID" value="EWY39950.1"/>
    <property type="molecule type" value="Genomic_DNA"/>
</dbReference>
<dbReference type="AlphaFoldDB" id="W9H193"/>